<dbReference type="InterPro" id="IPR001611">
    <property type="entry name" value="Leu-rich_rpt"/>
</dbReference>
<dbReference type="InterPro" id="IPR000483">
    <property type="entry name" value="Cys-rich_flank_reg_C"/>
</dbReference>
<dbReference type="Pfam" id="PF13306">
    <property type="entry name" value="LRR_5"/>
    <property type="match status" value="1"/>
</dbReference>
<dbReference type="SUPFAM" id="SSF49265">
    <property type="entry name" value="Fibronectin type III"/>
    <property type="match status" value="1"/>
</dbReference>
<dbReference type="AlphaFoldDB" id="A0AAW0WBF9"/>
<dbReference type="SMART" id="SM00408">
    <property type="entry name" value="IGc2"/>
    <property type="match status" value="1"/>
</dbReference>
<feature type="transmembrane region" description="Helical" evidence="10">
    <location>
        <begin position="645"/>
        <end position="667"/>
    </location>
</feature>
<keyword evidence="4" id="KW-0732">Signal</keyword>
<dbReference type="InterPro" id="IPR026906">
    <property type="entry name" value="LRR_5"/>
</dbReference>
<dbReference type="GO" id="GO:0009653">
    <property type="term" value="P:anatomical structure morphogenesis"/>
    <property type="evidence" value="ECO:0007669"/>
    <property type="project" value="UniProtKB-ARBA"/>
</dbReference>
<organism evidence="12 13">
    <name type="scientific">Cherax quadricarinatus</name>
    <name type="common">Australian red claw crayfish</name>
    <dbReference type="NCBI Taxonomy" id="27406"/>
    <lineage>
        <taxon>Eukaryota</taxon>
        <taxon>Metazoa</taxon>
        <taxon>Ecdysozoa</taxon>
        <taxon>Arthropoda</taxon>
        <taxon>Crustacea</taxon>
        <taxon>Multicrustacea</taxon>
        <taxon>Malacostraca</taxon>
        <taxon>Eumalacostraca</taxon>
        <taxon>Eucarida</taxon>
        <taxon>Decapoda</taxon>
        <taxon>Pleocyemata</taxon>
        <taxon>Astacidea</taxon>
        <taxon>Parastacoidea</taxon>
        <taxon>Parastacidae</taxon>
        <taxon>Cherax</taxon>
    </lineage>
</organism>
<keyword evidence="5" id="KW-0677">Repeat</keyword>
<dbReference type="Proteomes" id="UP001445076">
    <property type="component" value="Unassembled WGS sequence"/>
</dbReference>
<protein>
    <recommendedName>
        <fullName evidence="11">Ig-like domain-containing protein</fullName>
    </recommendedName>
</protein>
<dbReference type="InterPro" id="IPR003598">
    <property type="entry name" value="Ig_sub2"/>
</dbReference>
<reference evidence="12 13" key="1">
    <citation type="journal article" date="2024" name="BMC Genomics">
        <title>Genome assembly of redclaw crayfish (Cherax quadricarinatus) provides insights into its immune adaptation and hypoxia tolerance.</title>
        <authorList>
            <person name="Liu Z."/>
            <person name="Zheng J."/>
            <person name="Li H."/>
            <person name="Fang K."/>
            <person name="Wang S."/>
            <person name="He J."/>
            <person name="Zhou D."/>
            <person name="Weng S."/>
            <person name="Chi M."/>
            <person name="Gu Z."/>
            <person name="He J."/>
            <person name="Li F."/>
            <person name="Wang M."/>
        </authorList>
    </citation>
    <scope>NUCLEOTIDE SEQUENCE [LARGE SCALE GENOMIC DNA]</scope>
    <source>
        <strain evidence="12">ZL_2023a</strain>
    </source>
</reference>
<dbReference type="Gene3D" id="3.80.10.10">
    <property type="entry name" value="Ribonuclease Inhibitor"/>
    <property type="match status" value="3"/>
</dbReference>
<evidence type="ECO:0000313" key="12">
    <source>
        <dbReference type="EMBL" id="KAK8728452.1"/>
    </source>
</evidence>
<dbReference type="InterPro" id="IPR003599">
    <property type="entry name" value="Ig_sub"/>
</dbReference>
<evidence type="ECO:0000313" key="13">
    <source>
        <dbReference type="Proteomes" id="UP001445076"/>
    </source>
</evidence>
<accession>A0AAW0WBF9</accession>
<dbReference type="PROSITE" id="PS51450">
    <property type="entry name" value="LRR"/>
    <property type="match status" value="4"/>
</dbReference>
<dbReference type="PROSITE" id="PS50835">
    <property type="entry name" value="IG_LIKE"/>
    <property type="match status" value="1"/>
</dbReference>
<keyword evidence="9" id="KW-0325">Glycoprotein</keyword>
<dbReference type="InterPro" id="IPR050541">
    <property type="entry name" value="LRR_TM_domain-containing"/>
</dbReference>
<dbReference type="GO" id="GO:0030154">
    <property type="term" value="P:cell differentiation"/>
    <property type="evidence" value="ECO:0007669"/>
    <property type="project" value="UniProtKB-ARBA"/>
</dbReference>
<dbReference type="Gene3D" id="2.60.40.10">
    <property type="entry name" value="Immunoglobulins"/>
    <property type="match status" value="2"/>
</dbReference>
<evidence type="ECO:0000256" key="2">
    <source>
        <dbReference type="ARBA" id="ARBA00022614"/>
    </source>
</evidence>
<dbReference type="SUPFAM" id="SSF48726">
    <property type="entry name" value="Immunoglobulin"/>
    <property type="match status" value="1"/>
</dbReference>
<feature type="domain" description="Ig-like" evidence="11">
    <location>
        <begin position="442"/>
        <end position="535"/>
    </location>
</feature>
<dbReference type="InterPro" id="IPR036179">
    <property type="entry name" value="Ig-like_dom_sf"/>
</dbReference>
<keyword evidence="3 10" id="KW-0812">Transmembrane</keyword>
<dbReference type="InterPro" id="IPR013098">
    <property type="entry name" value="Ig_I-set"/>
</dbReference>
<evidence type="ECO:0000256" key="4">
    <source>
        <dbReference type="ARBA" id="ARBA00022729"/>
    </source>
</evidence>
<evidence type="ECO:0000256" key="8">
    <source>
        <dbReference type="ARBA" id="ARBA00023157"/>
    </source>
</evidence>
<evidence type="ECO:0000256" key="9">
    <source>
        <dbReference type="ARBA" id="ARBA00023180"/>
    </source>
</evidence>
<dbReference type="InterPro" id="IPR003591">
    <property type="entry name" value="Leu-rich_rpt_typical-subtyp"/>
</dbReference>
<proteinExistence type="predicted"/>
<keyword evidence="13" id="KW-1185">Reference proteome</keyword>
<dbReference type="InterPro" id="IPR032675">
    <property type="entry name" value="LRR_dom_sf"/>
</dbReference>
<dbReference type="SMART" id="SM00082">
    <property type="entry name" value="LRRCT"/>
    <property type="match status" value="1"/>
</dbReference>
<dbReference type="Pfam" id="PF13855">
    <property type="entry name" value="LRR_8"/>
    <property type="match status" value="2"/>
</dbReference>
<sequence>MRMEKLTTGRIQLPSSFAVLLLRALMLWRTVELGRAVGDIPTDSYSSCLDGCSCGILLSKHLHEELKTFDCSFTNMKTFPEKLPNDLQVLTVRGNSIYHVLDNLSQLTGLRELDLSSNRIKSIGRGGMFQNMSRLSYLNVGKNTISTIFHDNLVGPKALEHLVLSNNKINYIEDEALVDLKNLQTLDLEQNFLGSLYEEWFHGLKQLVVLNLAHNRIHNIPASVFRALGALERLYLAGNRISTVDPRAFSGLISLQVLTLEDNLLERIPTAAFQSLPMLERLSLDQNPLTKIKPLDFSHLSVTKISLCHMPELNIIDSKAFYNLVNISTIEITNNEKLAYIDPLAFMNVDALKELQLHNNKLEGIQKEMARYMPEGVEISLHENPLKCDCNVRWLRQLIDLGVSANISLLEPDHLVCYSPPTLAHKLLKDVVVSKLPKICAPTVLNLTQSQNVVGKVGERQVLECRALGSPRPRLHWILPDNSLVNSTLNEVRRRFFPPGTLVYYHLKPTDRGVYTCVAENTVNRTYSSITLNVTGIDMHLFPVRVSSTFVTLVWNGTERRAFPSYKIVYSEVDANGTEVGEKRSSMTSPSRKTFTISRLKPESHYYFCIGNEDSTGYWLQISCCHATTQDVEFMMQGISRTSNVAVAAVMGIILVMTVVVCLMSVLSRKYRQRMYETPDKGSEGSIIPLDNLYRPLLTGS</sequence>
<gene>
    <name evidence="12" type="ORF">OTU49_009312</name>
</gene>
<name>A0AAW0WBF9_CHEQU</name>
<evidence type="ECO:0000256" key="5">
    <source>
        <dbReference type="ARBA" id="ARBA00022737"/>
    </source>
</evidence>
<comment type="subcellular location">
    <subcellularLocation>
        <location evidence="1">Membrane</location>
        <topology evidence="1">Single-pass membrane protein</topology>
    </subcellularLocation>
</comment>
<evidence type="ECO:0000256" key="1">
    <source>
        <dbReference type="ARBA" id="ARBA00004167"/>
    </source>
</evidence>
<dbReference type="PANTHER" id="PTHR24369">
    <property type="entry name" value="ANTIGEN BSP, PUTATIVE-RELATED"/>
    <property type="match status" value="1"/>
</dbReference>
<dbReference type="CDD" id="cd00063">
    <property type="entry name" value="FN3"/>
    <property type="match status" value="1"/>
</dbReference>
<evidence type="ECO:0000256" key="6">
    <source>
        <dbReference type="ARBA" id="ARBA00022989"/>
    </source>
</evidence>
<dbReference type="EMBL" id="JARKIK010000072">
    <property type="protein sequence ID" value="KAK8728452.1"/>
    <property type="molecule type" value="Genomic_DNA"/>
</dbReference>
<evidence type="ECO:0000256" key="3">
    <source>
        <dbReference type="ARBA" id="ARBA00022692"/>
    </source>
</evidence>
<dbReference type="Pfam" id="PF07679">
    <property type="entry name" value="I-set"/>
    <property type="match status" value="1"/>
</dbReference>
<dbReference type="SMART" id="SM00365">
    <property type="entry name" value="LRR_SD22"/>
    <property type="match status" value="7"/>
</dbReference>
<reference evidence="12" key="2">
    <citation type="submission" date="2024-01" db="EMBL/GenBank/DDBJ databases">
        <authorList>
            <person name="He J."/>
            <person name="Wang M."/>
            <person name="Zheng J."/>
            <person name="Liu Z."/>
        </authorList>
    </citation>
    <scope>NUCLEOTIDE SEQUENCE</scope>
    <source>
        <strain evidence="12">ZL_2023a</strain>
        <tissue evidence="12">Muscle</tissue>
    </source>
</reference>
<dbReference type="SMART" id="SM00409">
    <property type="entry name" value="IG"/>
    <property type="match status" value="1"/>
</dbReference>
<dbReference type="InterPro" id="IPR036116">
    <property type="entry name" value="FN3_sf"/>
</dbReference>
<evidence type="ECO:0000256" key="10">
    <source>
        <dbReference type="SAM" id="Phobius"/>
    </source>
</evidence>
<comment type="caution">
    <text evidence="12">The sequence shown here is derived from an EMBL/GenBank/DDBJ whole genome shotgun (WGS) entry which is preliminary data.</text>
</comment>
<keyword evidence="7 10" id="KW-0472">Membrane</keyword>
<dbReference type="SMART" id="SM00369">
    <property type="entry name" value="LRR_TYP"/>
    <property type="match status" value="8"/>
</dbReference>
<dbReference type="InterPro" id="IPR003961">
    <property type="entry name" value="FN3_dom"/>
</dbReference>
<evidence type="ECO:0000259" key="11">
    <source>
        <dbReference type="PROSITE" id="PS50835"/>
    </source>
</evidence>
<dbReference type="SUPFAM" id="SSF52058">
    <property type="entry name" value="L domain-like"/>
    <property type="match status" value="1"/>
</dbReference>
<dbReference type="InterPro" id="IPR013783">
    <property type="entry name" value="Ig-like_fold"/>
</dbReference>
<keyword evidence="2" id="KW-0433">Leucine-rich repeat</keyword>
<dbReference type="InterPro" id="IPR007110">
    <property type="entry name" value="Ig-like_dom"/>
</dbReference>
<dbReference type="EMBL" id="JARKIK010000072">
    <property type="protein sequence ID" value="KAK8728451.1"/>
    <property type="molecule type" value="Genomic_DNA"/>
</dbReference>
<dbReference type="GO" id="GO:0005886">
    <property type="term" value="C:plasma membrane"/>
    <property type="evidence" value="ECO:0007669"/>
    <property type="project" value="TreeGrafter"/>
</dbReference>
<keyword evidence="8" id="KW-1015">Disulfide bond</keyword>
<dbReference type="PANTHER" id="PTHR24369:SF210">
    <property type="entry name" value="CHAOPTIN-RELATED"/>
    <property type="match status" value="1"/>
</dbReference>
<evidence type="ECO:0000256" key="7">
    <source>
        <dbReference type="ARBA" id="ARBA00023136"/>
    </source>
</evidence>
<keyword evidence="6 10" id="KW-1133">Transmembrane helix</keyword>